<comment type="similarity">
    <text evidence="1">Belongs to the metallo-dependent hydrolases superfamily.</text>
</comment>
<dbReference type="InterPro" id="IPR052350">
    <property type="entry name" value="Metallo-dep_Lactonases"/>
</dbReference>
<dbReference type="InterPro" id="IPR032466">
    <property type="entry name" value="Metal_Hydrolase"/>
</dbReference>
<dbReference type="PANTHER" id="PTHR43569:SF1">
    <property type="entry name" value="BLL3371 PROTEIN"/>
    <property type="match status" value="1"/>
</dbReference>
<keyword evidence="4" id="KW-1185">Reference proteome</keyword>
<sequence length="345" mass="38437">MKTAPSTHPQLFAGRDEPILDPDLAIIDAHHHLYDRPTQRYLLDDYLEDAQAGHRIVASVYIETMAFARVDGPDVLRPLGEIEFANGVGAMCASGRYGDIRVCAAIVGHADLRLGDAVAELLDRAMQAAPERFRGVRQVAIEDPTDAPYRFIPVRPPSGVMRSPGFRPAFRHLVERELSFDAAVFHHQLRDVIDLADAFPDAAIVLNHCGHAMAMDMGEEEAAEVFRQHRALMFELARRPRVQCKVGGLGMPFWGFRLEERQDLIGYQELATLWRPFVETAIEAFGVERCMMESNYPPDARSAGFVPAWNALKHIVRGASPDDKAALFHGTAARVYRIELPSSVT</sequence>
<accession>A0ABU8WWA5</accession>
<name>A0ABU8WWA5_9BURK</name>
<evidence type="ECO:0000256" key="1">
    <source>
        <dbReference type="ARBA" id="ARBA00038310"/>
    </source>
</evidence>
<dbReference type="Proteomes" id="UP001385892">
    <property type="component" value="Unassembled WGS sequence"/>
</dbReference>
<gene>
    <name evidence="3" type="ORF">WKW82_31250</name>
</gene>
<dbReference type="RefSeq" id="WP_340346682.1">
    <property type="nucleotide sequence ID" value="NZ_JBBKZT010000020.1"/>
</dbReference>
<dbReference type="Gene3D" id="3.20.20.140">
    <property type="entry name" value="Metal-dependent hydrolases"/>
    <property type="match status" value="1"/>
</dbReference>
<evidence type="ECO:0000259" key="2">
    <source>
        <dbReference type="Pfam" id="PF04909"/>
    </source>
</evidence>
<feature type="domain" description="Amidohydrolase-related" evidence="2">
    <location>
        <begin position="27"/>
        <end position="338"/>
    </location>
</feature>
<proteinExistence type="inferred from homology"/>
<dbReference type="InterPro" id="IPR006680">
    <property type="entry name" value="Amidohydro-rel"/>
</dbReference>
<evidence type="ECO:0000313" key="3">
    <source>
        <dbReference type="EMBL" id="MEJ8851150.1"/>
    </source>
</evidence>
<organism evidence="3 4">
    <name type="scientific">Variovorax rhizosphaerae</name>
    <dbReference type="NCBI Taxonomy" id="1836200"/>
    <lineage>
        <taxon>Bacteria</taxon>
        <taxon>Pseudomonadati</taxon>
        <taxon>Pseudomonadota</taxon>
        <taxon>Betaproteobacteria</taxon>
        <taxon>Burkholderiales</taxon>
        <taxon>Comamonadaceae</taxon>
        <taxon>Variovorax</taxon>
    </lineage>
</organism>
<dbReference type="Pfam" id="PF04909">
    <property type="entry name" value="Amidohydro_2"/>
    <property type="match status" value="1"/>
</dbReference>
<dbReference type="SUPFAM" id="SSF51556">
    <property type="entry name" value="Metallo-dependent hydrolases"/>
    <property type="match status" value="1"/>
</dbReference>
<comment type="caution">
    <text evidence="3">The sequence shown here is derived from an EMBL/GenBank/DDBJ whole genome shotgun (WGS) entry which is preliminary data.</text>
</comment>
<protein>
    <submittedName>
        <fullName evidence="3">Amidohydrolase family protein</fullName>
    </submittedName>
</protein>
<dbReference type="PANTHER" id="PTHR43569">
    <property type="entry name" value="AMIDOHYDROLASE"/>
    <property type="match status" value="1"/>
</dbReference>
<dbReference type="EMBL" id="JBBKZT010000020">
    <property type="protein sequence ID" value="MEJ8851150.1"/>
    <property type="molecule type" value="Genomic_DNA"/>
</dbReference>
<reference evidence="3 4" key="1">
    <citation type="submission" date="2024-03" db="EMBL/GenBank/DDBJ databases">
        <title>Novel species of the genus Variovorax.</title>
        <authorList>
            <person name="Liu Q."/>
            <person name="Xin Y.-H."/>
        </authorList>
    </citation>
    <scope>NUCLEOTIDE SEQUENCE [LARGE SCALE GENOMIC DNA]</scope>
    <source>
        <strain evidence="3 4">KACC 18900</strain>
    </source>
</reference>
<evidence type="ECO:0000313" key="4">
    <source>
        <dbReference type="Proteomes" id="UP001385892"/>
    </source>
</evidence>